<proteinExistence type="predicted"/>
<name>A0ABN2I3U9_9ACTN</name>
<sequence>MVAHLKSDGHARFAGGGACPSHQFVQERAADAAMAVAGWSFMGAAEEAPSHDAAVDRSHPHRRRERAARAGDWAVHPYAARELVHLGDLRRRVAAAGELSGEGADAVCQVVQCLRGGRGADGGVDEQAQFVAQGGDGLPLASQAALGCGIGRGGGVALVHRVSLCAW</sequence>
<reference evidence="1 2" key="1">
    <citation type="journal article" date="2019" name="Int. J. Syst. Evol. Microbiol.">
        <title>The Global Catalogue of Microorganisms (GCM) 10K type strain sequencing project: providing services to taxonomists for standard genome sequencing and annotation.</title>
        <authorList>
            <consortium name="The Broad Institute Genomics Platform"/>
            <consortium name="The Broad Institute Genome Sequencing Center for Infectious Disease"/>
            <person name="Wu L."/>
            <person name="Ma J."/>
        </authorList>
    </citation>
    <scope>NUCLEOTIDE SEQUENCE [LARGE SCALE GENOMIC DNA]</scope>
    <source>
        <strain evidence="1 2">JCM 13244</strain>
    </source>
</reference>
<organism evidence="1 2">
    <name type="scientific">Streptomyces yatensis</name>
    <dbReference type="NCBI Taxonomy" id="155177"/>
    <lineage>
        <taxon>Bacteria</taxon>
        <taxon>Bacillati</taxon>
        <taxon>Actinomycetota</taxon>
        <taxon>Actinomycetes</taxon>
        <taxon>Kitasatosporales</taxon>
        <taxon>Streptomycetaceae</taxon>
        <taxon>Streptomyces</taxon>
        <taxon>Streptomyces violaceusniger group</taxon>
    </lineage>
</organism>
<dbReference type="EMBL" id="BAAALR010000050">
    <property type="protein sequence ID" value="GAA1698206.1"/>
    <property type="molecule type" value="Genomic_DNA"/>
</dbReference>
<accession>A0ABN2I3U9</accession>
<keyword evidence="2" id="KW-1185">Reference proteome</keyword>
<gene>
    <name evidence="1" type="ORF">GCM10009680_42990</name>
</gene>
<comment type="caution">
    <text evidence="1">The sequence shown here is derived from an EMBL/GenBank/DDBJ whole genome shotgun (WGS) entry which is preliminary data.</text>
</comment>
<evidence type="ECO:0000313" key="2">
    <source>
        <dbReference type="Proteomes" id="UP001499947"/>
    </source>
</evidence>
<protein>
    <submittedName>
        <fullName evidence="1">Uncharacterized protein</fullName>
    </submittedName>
</protein>
<dbReference type="Proteomes" id="UP001499947">
    <property type="component" value="Unassembled WGS sequence"/>
</dbReference>
<evidence type="ECO:0000313" key="1">
    <source>
        <dbReference type="EMBL" id="GAA1698206.1"/>
    </source>
</evidence>